<evidence type="ECO:0000256" key="1">
    <source>
        <dbReference type="ARBA" id="ARBA00022801"/>
    </source>
</evidence>
<dbReference type="InterPro" id="IPR017850">
    <property type="entry name" value="Alkaline_phosphatase_core_sf"/>
</dbReference>
<dbReference type="SUPFAM" id="SSF50370">
    <property type="entry name" value="Ricin B-like lectins"/>
    <property type="match status" value="1"/>
</dbReference>
<dbReference type="PANTHER" id="PTHR31956">
    <property type="entry name" value="NON-SPECIFIC PHOSPHOLIPASE C4-RELATED"/>
    <property type="match status" value="1"/>
</dbReference>
<dbReference type="InterPro" id="IPR007312">
    <property type="entry name" value="Phosphoesterase"/>
</dbReference>
<dbReference type="GO" id="GO:0042578">
    <property type="term" value="F:phosphoric ester hydrolase activity"/>
    <property type="evidence" value="ECO:0007669"/>
    <property type="project" value="UniProtKB-ARBA"/>
</dbReference>
<dbReference type="EMBL" id="CP023699">
    <property type="protein sequence ID" value="QEU90791.1"/>
    <property type="molecule type" value="Genomic_DNA"/>
</dbReference>
<dbReference type="InterPro" id="IPR058502">
    <property type="entry name" value="PLL-like_beta-prop"/>
</dbReference>
<dbReference type="InterPro" id="IPR035992">
    <property type="entry name" value="Ricin_B-like_lectins"/>
</dbReference>
<dbReference type="KEGG" id="ska:CP970_07635"/>
<feature type="domain" description="PLL-like beta propeller" evidence="3">
    <location>
        <begin position="1241"/>
        <end position="1539"/>
    </location>
</feature>
<dbReference type="Gene3D" id="3.40.720.10">
    <property type="entry name" value="Alkaline Phosphatase, subunit A"/>
    <property type="match status" value="2"/>
</dbReference>
<dbReference type="SUPFAM" id="SSF89372">
    <property type="entry name" value="Fucose-specific lectin"/>
    <property type="match status" value="2"/>
</dbReference>
<dbReference type="CDD" id="cd00161">
    <property type="entry name" value="beta-trefoil_Ricin-like"/>
    <property type="match status" value="1"/>
</dbReference>
<accession>A0A5J6GAD9</accession>
<name>A0A5J6GAD9_STRKN</name>
<gene>
    <name evidence="4" type="ORF">CP970_07635</name>
</gene>
<keyword evidence="1" id="KW-0378">Hydrolase</keyword>
<dbReference type="PANTHER" id="PTHR31956:SF1">
    <property type="entry name" value="NON-SPECIFIC PHOSPHOLIPASE C1"/>
    <property type="match status" value="1"/>
</dbReference>
<dbReference type="Pfam" id="PF26607">
    <property type="entry name" value="DUF8189"/>
    <property type="match status" value="1"/>
</dbReference>
<protein>
    <recommendedName>
        <fullName evidence="3">PLL-like beta propeller domain-containing protein</fullName>
    </recommendedName>
</protein>
<dbReference type="RefSeq" id="WP_055547798.1">
    <property type="nucleotide sequence ID" value="NZ_CP023699.1"/>
</dbReference>
<evidence type="ECO:0000313" key="5">
    <source>
        <dbReference type="Proteomes" id="UP000325529"/>
    </source>
</evidence>
<keyword evidence="2" id="KW-0843">Virulence</keyword>
<sequence>MPVLTDVSITFDTHDDDKDSDTVVHVFVKNRQSTTATPEQDSTFIANRLAYARYLPTGDLNDNGNNPYLASGIGLASSQRFPDPSSHTFSLALRPGPISLEEIALPVVNIHIQPNGNDRWIFSYTVKFTFDDGRSFAFSSDFNGPGVILNQKNLNYSGICSENPLVPSPVLNKPTSTAMLHSVTLDIATHDDDKDGDTQLSVFISNRVNSSIHQRVVDAQDIFSGQHFDDPGTKSITWTVGPATSEIAPIAMADIVLPVIVIRISPNGNDRWVFDYRLTFTFTDPANADQKGLVFSTTTSGVILDQDNTVFFGVYQGPSFPTVTPPTAPVLSSRPIDHTDTGKPKLIPVSLLQAKLDEFINHRNDTDTSHFPPLRKVRLDNSGSFNGVTLPESYLDVRSITAVQGGVAYVSSPRSLGQLVTTLNIDNVYFNTIDSASLTARIDPADPAPLTITLKFDTTSSENELVTALFGGVDFLDFEITLRLTLGVTHRVSRFDVHQSMVDLMTWIPDMENMTVVEEHPGGTLPNFHYTGTFLGQPVDLVTQNGNINKVFGEQVVQVRLTTGSTFDPGGTVRQRIRDEILRTLGKPDPITGDSPRDGINALVTSLLLGGTADDERNIDGNNTVLDSIGFEGDNLVIRYTGAPNGFVPQTPENFPADWDFSPGALTNIDHIVVLMMENRSFDHMVGYLSLPVAQGGAGRTDIDGLKGGESNTFNGQTYPSFPLTSTFFSPDPPHGHEPTHRAINGGLMDGFVRSWAEEYGPERAAQIMGHHTAGTVPTYDALARDFAVGHRWFASHPGPTFVNRFYELTGRPNVSSRGFWEFHDSSPIRPAFTETILDHLSDTTDPATGRPVTWTYFEQGYCFLRFFEKYTFDAEHIVTLDDADRGFLALAKSGNLPSVSFVEPHFIELPPDANADGPIADVKDGQVFVQKIVDAVVASPAWDSTLLLVVYDEHGGFYDHVPPAAALRVSPDLPVDTHGVRVPAFVVSPWTAPGTVFGHDGTDASTPTHRGDLHFDHTSIPKTIARRFLSANPPYLGARYAAANDLSAVLSTQRQQHQFRPFIPHHFQFRATQTTLGPKDGISAAKASMWQLASDGSAGQEFSFEQAGDSVYIRSRASNLYLTVDSPAGASAPTLNAAPPGVIEDVKYLPGPPSASTGPVINPSGDARQKWLLRPVALADSADDLFVIQSLAVPGAFLQPVDPTQPGPVVLRANALASGLDPQLAWKVTSPLLGVFPLGSSIAVARNLDGRLEFFGTDDVGNLWNTHERTASGDLVRWTILDQGPGWRSVTAAGNQDGRIELFAIHGSGTVIRRAQTAPNASTYTQPQRFDGSFATAAAVTDQWGGLHLYANLNTGHIQHRWQDSLNDDSATTGWFTPWTPLSGAVTRMTVRTGSDGRAVLIGITEEGTLFQRKMNAPNAQTENEWGAMIPLDGLLESVQLALNNDGRLVLFGADSDGQLFQRIETTPHSASWGPWMLLPTQFEGRTLRIRHVGAERNGSRERMELYAVDDTGMLYRTKQLAPSSNTWSAWGILNFHLRPTLTSAGA</sequence>
<evidence type="ECO:0000259" key="3">
    <source>
        <dbReference type="Pfam" id="PF26607"/>
    </source>
</evidence>
<proteinExistence type="predicted"/>
<dbReference type="Proteomes" id="UP000325529">
    <property type="component" value="Chromosome"/>
</dbReference>
<dbReference type="GO" id="GO:0009395">
    <property type="term" value="P:phospholipid catabolic process"/>
    <property type="evidence" value="ECO:0007669"/>
    <property type="project" value="TreeGrafter"/>
</dbReference>
<keyword evidence="5" id="KW-1185">Reference proteome</keyword>
<evidence type="ECO:0000313" key="4">
    <source>
        <dbReference type="EMBL" id="QEU90791.1"/>
    </source>
</evidence>
<evidence type="ECO:0000256" key="2">
    <source>
        <dbReference type="ARBA" id="ARBA00023026"/>
    </source>
</evidence>
<dbReference type="Pfam" id="PF04185">
    <property type="entry name" value="Phosphoesterase"/>
    <property type="match status" value="1"/>
</dbReference>
<organism evidence="4 5">
    <name type="scientific">Streptomyces kanamyceticus</name>
    <dbReference type="NCBI Taxonomy" id="1967"/>
    <lineage>
        <taxon>Bacteria</taxon>
        <taxon>Bacillati</taxon>
        <taxon>Actinomycetota</taxon>
        <taxon>Actinomycetes</taxon>
        <taxon>Kitasatosporales</taxon>
        <taxon>Streptomycetaceae</taxon>
        <taxon>Streptomyces</taxon>
    </lineage>
</organism>
<reference evidence="4 5" key="1">
    <citation type="submission" date="2017-09" db="EMBL/GenBank/DDBJ databases">
        <authorList>
            <person name="Lee N."/>
            <person name="Cho B.-K."/>
        </authorList>
    </citation>
    <scope>NUCLEOTIDE SEQUENCE [LARGE SCALE GENOMIC DNA]</scope>
    <source>
        <strain evidence="4 5">ATCC 12853</strain>
    </source>
</reference>
<dbReference type="OrthoDB" id="4181857at2"/>